<dbReference type="EMBL" id="QYBA01000034">
    <property type="protein sequence ID" value="TKY92363.1"/>
    <property type="molecule type" value="Genomic_DNA"/>
</dbReference>
<gene>
    <name evidence="1" type="ORF">C5S46_01055</name>
</gene>
<sequence length="205" mass="22666">MDDTLKSEESVLPESHIFVLPGDIIGTVEEFILGNNTFKHGGNVYSTTTGEVNINKKNHVISVIPKVGIPPMIDNGDVVIGRVSDLKNSIALVEIALIEGKGEREIVNNQQAAIHISNVKDKYVKDIYYEFSQFDIIKAKVIDIKLMRLSTSGSNLGVIKAYCRKWHVNLTKPSGNENKRDKLFCPVCGNYESRKLSSEYSGPAA</sequence>
<protein>
    <submittedName>
        <fullName evidence="1">RNA-binding protein</fullName>
    </submittedName>
</protein>
<accession>A0AC61SCG2</accession>
<evidence type="ECO:0000313" key="2">
    <source>
        <dbReference type="Proteomes" id="UP000315423"/>
    </source>
</evidence>
<name>A0AC61SCG2_9EURY</name>
<organism evidence="1 2">
    <name type="scientific">Candidatus Methanomarinus sp</name>
    <dbReference type="NCBI Taxonomy" id="3386244"/>
    <lineage>
        <taxon>Archaea</taxon>
        <taxon>Methanobacteriati</taxon>
        <taxon>Methanobacteriota</taxon>
        <taxon>Stenosarchaea group</taxon>
        <taxon>Methanomicrobia</taxon>
        <taxon>Methanosarcinales</taxon>
        <taxon>ANME-2 cluster</taxon>
        <taxon>Candidatus Methanocomedenaceae</taxon>
        <taxon>Candidatus Methanomarinus</taxon>
    </lineage>
</organism>
<proteinExistence type="predicted"/>
<evidence type="ECO:0000313" key="1">
    <source>
        <dbReference type="EMBL" id="TKY92363.1"/>
    </source>
</evidence>
<reference evidence="1" key="1">
    <citation type="submission" date="2018-09" db="EMBL/GenBank/DDBJ databases">
        <title>A genomic encyclopedia of anaerobic methanotrophic archaea.</title>
        <authorList>
            <person name="Skennerton C.T."/>
            <person name="Chadwick G.L."/>
            <person name="Laso-Perez R."/>
            <person name="Leu A.O."/>
            <person name="Speth D.R."/>
            <person name="Yu H."/>
            <person name="Morgan-Lang C."/>
            <person name="Hatzenpichler R."/>
            <person name="Goudeau D."/>
            <person name="Malmstrom R."/>
            <person name="Woyke T."/>
            <person name="Hallam S."/>
            <person name="Tyson G.W."/>
            <person name="Wegener G."/>
            <person name="Boetius A."/>
            <person name="Orphan V.J."/>
        </authorList>
    </citation>
    <scope>NUCLEOTIDE SEQUENCE</scope>
    <source>
        <strain evidence="1">CONS3730D10UFb2</strain>
    </source>
</reference>
<dbReference type="Proteomes" id="UP000315423">
    <property type="component" value="Unassembled WGS sequence"/>
</dbReference>
<comment type="caution">
    <text evidence="1">The sequence shown here is derived from an EMBL/GenBank/DDBJ whole genome shotgun (WGS) entry which is preliminary data.</text>
</comment>